<proteinExistence type="predicted"/>
<evidence type="ECO:0000313" key="2">
    <source>
        <dbReference type="Proteomes" id="UP000837857"/>
    </source>
</evidence>
<gene>
    <name evidence="1" type="ORF">IPOD504_LOCUS13267</name>
</gene>
<feature type="non-terminal residue" evidence="1">
    <location>
        <position position="81"/>
    </location>
</feature>
<keyword evidence="2" id="KW-1185">Reference proteome</keyword>
<reference evidence="1" key="1">
    <citation type="submission" date="2022-03" db="EMBL/GenBank/DDBJ databases">
        <authorList>
            <person name="Martin H S."/>
        </authorList>
    </citation>
    <scope>NUCLEOTIDE SEQUENCE</scope>
</reference>
<evidence type="ECO:0000313" key="1">
    <source>
        <dbReference type="EMBL" id="CAH2066078.1"/>
    </source>
</evidence>
<organism evidence="1 2">
    <name type="scientific">Iphiclides podalirius</name>
    <name type="common">scarce swallowtail</name>
    <dbReference type="NCBI Taxonomy" id="110791"/>
    <lineage>
        <taxon>Eukaryota</taxon>
        <taxon>Metazoa</taxon>
        <taxon>Ecdysozoa</taxon>
        <taxon>Arthropoda</taxon>
        <taxon>Hexapoda</taxon>
        <taxon>Insecta</taxon>
        <taxon>Pterygota</taxon>
        <taxon>Neoptera</taxon>
        <taxon>Endopterygota</taxon>
        <taxon>Lepidoptera</taxon>
        <taxon>Glossata</taxon>
        <taxon>Ditrysia</taxon>
        <taxon>Papilionoidea</taxon>
        <taxon>Papilionidae</taxon>
        <taxon>Papilioninae</taxon>
        <taxon>Iphiclides</taxon>
    </lineage>
</organism>
<name>A0ABN8IWH7_9NEOP</name>
<dbReference type="Proteomes" id="UP000837857">
    <property type="component" value="Chromosome 4"/>
</dbReference>
<sequence>MGRNAASARAAVDTPTPPTYTFYGSFSVARRSIAKCRRGRAFFARDSVLEKLLRHAAAYTDPALESRPLTGFNTRCGHVTV</sequence>
<accession>A0ABN8IWH7</accession>
<protein>
    <submittedName>
        <fullName evidence="1">Uncharacterized protein</fullName>
    </submittedName>
</protein>
<dbReference type="EMBL" id="OW152816">
    <property type="protein sequence ID" value="CAH2066078.1"/>
    <property type="molecule type" value="Genomic_DNA"/>
</dbReference>